<dbReference type="PANTHER" id="PTHR46098">
    <property type="entry name" value="TRNA (CYTOSINE(38)-C(5))-METHYLTRANSFERASE"/>
    <property type="match status" value="1"/>
</dbReference>
<dbReference type="GO" id="GO:0099018">
    <property type="term" value="P:symbiont-mediated evasion of host restriction-modification system"/>
    <property type="evidence" value="ECO:0007669"/>
    <property type="project" value="UniProtKB-KW"/>
</dbReference>
<dbReference type="InterPro" id="IPR029063">
    <property type="entry name" value="SAM-dependent_MTases_sf"/>
</dbReference>
<reference evidence="11" key="1">
    <citation type="journal article" date="2021" name="Proc. Natl. Acad. Sci. U.S.A.">
        <title>A Catalog of Tens of Thousands of Viruses from Human Metagenomes Reveals Hidden Associations with Chronic Diseases.</title>
        <authorList>
            <person name="Tisza M.J."/>
            <person name="Buck C.B."/>
        </authorList>
    </citation>
    <scope>NUCLEOTIDE SEQUENCE</scope>
    <source>
        <strain evidence="11">CtCeQ13</strain>
    </source>
</reference>
<dbReference type="InterPro" id="IPR018117">
    <property type="entry name" value="C5_DNA_meth_AS"/>
</dbReference>
<comment type="catalytic activity">
    <reaction evidence="9">
        <text>a 2'-deoxycytidine in DNA + S-adenosyl-L-methionine = a 5-methyl-2'-deoxycytidine in DNA + S-adenosyl-L-homocysteine + H(+)</text>
        <dbReference type="Rhea" id="RHEA:13681"/>
        <dbReference type="Rhea" id="RHEA-COMP:11369"/>
        <dbReference type="Rhea" id="RHEA-COMP:11370"/>
        <dbReference type="ChEBI" id="CHEBI:15378"/>
        <dbReference type="ChEBI" id="CHEBI:57856"/>
        <dbReference type="ChEBI" id="CHEBI:59789"/>
        <dbReference type="ChEBI" id="CHEBI:85452"/>
        <dbReference type="ChEBI" id="CHEBI:85454"/>
        <dbReference type="EC" id="2.1.1.37"/>
    </reaction>
</comment>
<dbReference type="InterPro" id="IPR050750">
    <property type="entry name" value="C5-MTase"/>
</dbReference>
<keyword evidence="6" id="KW-1258">Restriction-modification system evasion by virus</keyword>
<dbReference type="SUPFAM" id="SSF53335">
    <property type="entry name" value="S-adenosyl-L-methionine-dependent methyltransferases"/>
    <property type="match status" value="1"/>
</dbReference>
<sequence length="191" mass="21862">MFPEYAECNHGDISKIDWERVSDFDLFTYSFPCQDISNAGLQRGLREGSGSRSSLLWECRRAIETKRPSFLLLENVAALASKKFMPDFQRWIDYLDEQGYRTFWKKINAKDFGVPQNRVRVFAVSLAVCRWIRTTICDLIGKTKRKAVSQNYRPSSPNPWGQPSRPPDLTTSTATRSHIASADLFRASVSV</sequence>
<keyword evidence="4 7" id="KW-0949">S-adenosyl-L-methionine</keyword>
<evidence type="ECO:0000256" key="5">
    <source>
        <dbReference type="ARBA" id="ARBA00023280"/>
    </source>
</evidence>
<dbReference type="GO" id="GO:0003886">
    <property type="term" value="F:DNA (cytosine-5-)-methyltransferase activity"/>
    <property type="evidence" value="ECO:0007669"/>
    <property type="project" value="UniProtKB-EC"/>
</dbReference>
<keyword evidence="3 7" id="KW-0808">Transferase</keyword>
<dbReference type="PRINTS" id="PR00105">
    <property type="entry name" value="C5METTRFRASE"/>
</dbReference>
<dbReference type="EMBL" id="BK015381">
    <property type="protein sequence ID" value="DAE03984.1"/>
    <property type="molecule type" value="Genomic_DNA"/>
</dbReference>
<evidence type="ECO:0000256" key="7">
    <source>
        <dbReference type="PROSITE-ProRule" id="PRU01016"/>
    </source>
</evidence>
<name>A0A8S5PBC6_9CAUD</name>
<accession>A0A8S5PBC6</accession>
<evidence type="ECO:0000256" key="10">
    <source>
        <dbReference type="SAM" id="MobiDB-lite"/>
    </source>
</evidence>
<dbReference type="Pfam" id="PF00145">
    <property type="entry name" value="DNA_methylase"/>
    <property type="match status" value="1"/>
</dbReference>
<dbReference type="InterPro" id="IPR001525">
    <property type="entry name" value="C5_MeTfrase"/>
</dbReference>
<dbReference type="PROSITE" id="PS51679">
    <property type="entry name" value="SAM_MT_C5"/>
    <property type="match status" value="1"/>
</dbReference>
<evidence type="ECO:0000256" key="3">
    <source>
        <dbReference type="ARBA" id="ARBA00022679"/>
    </source>
</evidence>
<protein>
    <recommendedName>
        <fullName evidence="9">Cytosine-specific methyltransferase</fullName>
        <ecNumber evidence="9">2.1.1.37</ecNumber>
    </recommendedName>
</protein>
<dbReference type="GO" id="GO:0052170">
    <property type="term" value="P:symbiont-mediated suppression of host innate immune response"/>
    <property type="evidence" value="ECO:0007669"/>
    <property type="project" value="UniProtKB-KW"/>
</dbReference>
<feature type="active site" evidence="7">
    <location>
        <position position="33"/>
    </location>
</feature>
<feature type="compositionally biased region" description="Polar residues" evidence="10">
    <location>
        <begin position="148"/>
        <end position="161"/>
    </location>
</feature>
<dbReference type="EC" id="2.1.1.37" evidence="9"/>
<organism evidence="11">
    <name type="scientific">Siphoviridae sp. ctCeQ13</name>
    <dbReference type="NCBI Taxonomy" id="2825380"/>
    <lineage>
        <taxon>Viruses</taxon>
        <taxon>Duplodnaviria</taxon>
        <taxon>Heunggongvirae</taxon>
        <taxon>Uroviricota</taxon>
        <taxon>Caudoviricetes</taxon>
    </lineage>
</organism>
<feature type="region of interest" description="Disordered" evidence="10">
    <location>
        <begin position="148"/>
        <end position="173"/>
    </location>
</feature>
<evidence type="ECO:0000313" key="11">
    <source>
        <dbReference type="EMBL" id="DAE03984.1"/>
    </source>
</evidence>
<evidence type="ECO:0000256" key="6">
    <source>
        <dbReference type="ARBA" id="ARBA00033479"/>
    </source>
</evidence>
<keyword evidence="1 7" id="KW-0489">Methyltransferase</keyword>
<evidence type="ECO:0000256" key="2">
    <source>
        <dbReference type="ARBA" id="ARBA00022632"/>
    </source>
</evidence>
<evidence type="ECO:0000256" key="8">
    <source>
        <dbReference type="RuleBase" id="RU000416"/>
    </source>
</evidence>
<dbReference type="PROSITE" id="PS00094">
    <property type="entry name" value="C5_MTASE_1"/>
    <property type="match status" value="1"/>
</dbReference>
<evidence type="ECO:0000256" key="1">
    <source>
        <dbReference type="ARBA" id="ARBA00022603"/>
    </source>
</evidence>
<keyword evidence="5" id="KW-0899">Viral immunoevasion</keyword>
<keyword evidence="2" id="KW-1090">Inhibition of host innate immune response by virus</keyword>
<dbReference type="GO" id="GO:0032259">
    <property type="term" value="P:methylation"/>
    <property type="evidence" value="ECO:0007669"/>
    <property type="project" value="UniProtKB-KW"/>
</dbReference>
<proteinExistence type="inferred from homology"/>
<keyword evidence="2" id="KW-0945">Host-virus interaction</keyword>
<evidence type="ECO:0000256" key="9">
    <source>
        <dbReference type="RuleBase" id="RU000417"/>
    </source>
</evidence>
<evidence type="ECO:0000256" key="4">
    <source>
        <dbReference type="ARBA" id="ARBA00022691"/>
    </source>
</evidence>
<dbReference type="PANTHER" id="PTHR46098:SF1">
    <property type="entry name" value="TRNA (CYTOSINE(38)-C(5))-METHYLTRANSFERASE"/>
    <property type="match status" value="1"/>
</dbReference>
<comment type="similarity">
    <text evidence="7 8">Belongs to the class I-like SAM-binding methyltransferase superfamily. C5-methyltransferase family.</text>
</comment>
<dbReference type="NCBIfam" id="TIGR00675">
    <property type="entry name" value="dcm"/>
    <property type="match status" value="1"/>
</dbReference>
<dbReference type="Gene3D" id="3.40.50.150">
    <property type="entry name" value="Vaccinia Virus protein VP39"/>
    <property type="match status" value="1"/>
</dbReference>